<feature type="transmembrane region" description="Helical" evidence="1">
    <location>
        <begin position="93"/>
        <end position="115"/>
    </location>
</feature>
<feature type="transmembrane region" description="Helical" evidence="1">
    <location>
        <begin position="226"/>
        <end position="246"/>
    </location>
</feature>
<accession>A0A1I5TBP5</accession>
<evidence type="ECO:0000256" key="1">
    <source>
        <dbReference type="SAM" id="Phobius"/>
    </source>
</evidence>
<keyword evidence="1" id="KW-0472">Membrane</keyword>
<feature type="transmembrane region" description="Helical" evidence="1">
    <location>
        <begin position="389"/>
        <end position="411"/>
    </location>
</feature>
<dbReference type="AlphaFoldDB" id="A0A1I5TBP5"/>
<keyword evidence="1" id="KW-0812">Transmembrane</keyword>
<keyword evidence="3" id="KW-1185">Reference proteome</keyword>
<proteinExistence type="predicted"/>
<keyword evidence="1" id="KW-1133">Transmembrane helix</keyword>
<feature type="transmembrane region" description="Helical" evidence="1">
    <location>
        <begin position="365"/>
        <end position="382"/>
    </location>
</feature>
<evidence type="ECO:0000313" key="2">
    <source>
        <dbReference type="EMBL" id="SFP80077.1"/>
    </source>
</evidence>
<dbReference type="Proteomes" id="UP000182624">
    <property type="component" value="Unassembled WGS sequence"/>
</dbReference>
<sequence length="601" mass="68937">MGKEENRQDIRFVVFFIVFSLVCLCMYGLHRIYGFSLFPDEFGYWASAAKVLGYNFSEVASIGSYYSFGYSLILLPILHLLSDSVLAYRCAVVVNLLLQILSFFILKEIFLKFFLKDKKTVSYVLSGIAVLYPPWVFYVQMTMSEALLFFMFVLVTYLMFRYIEKPGMARGILLALSTVYIYSVHMRTIGVFISVFLMIIFEGIWRFCITTRNWPGYKVIRNVRPYILANAGMIVTITFLIAGFLICTSFKNVITDQLYNSGNINTVYINDYSGQIGKLLELLTIKGFISFLMSITGKLLYFGCATFGLGFIGIYHLLKRVSEKDRFSFFVLMAVSMQFMVMNIYLCRSADFDATRFDLFLHGRYFDFVIPILISLGLYELIKESGGCLKMCLSLLLVVLSGLLSLLAVLMNRTGMRDPHGMLMIGMSYFLDEENVRPAETILFSMIFALLISCIIIAVTHKFKENRNIAIMLVIMIIFVGLSFHACDHFIYRGQSYIYGDLQVADKIDDLRNSGYNGNVVHLYEGGIEYIDTVQFKLRNEKISVEYVEDGSSFDIEALSSNDIVLVDFNSKLKDELSKKYKKNWESGHFDIYYNMVKGEM</sequence>
<dbReference type="RefSeq" id="WP_074886362.1">
    <property type="nucleotide sequence ID" value="NZ_FOXO01000008.1"/>
</dbReference>
<feature type="transmembrane region" description="Helical" evidence="1">
    <location>
        <begin position="12"/>
        <end position="33"/>
    </location>
</feature>
<feature type="transmembrane region" description="Helical" evidence="1">
    <location>
        <begin position="299"/>
        <end position="318"/>
    </location>
</feature>
<feature type="transmembrane region" description="Helical" evidence="1">
    <location>
        <begin position="62"/>
        <end position="81"/>
    </location>
</feature>
<organism evidence="2 3">
    <name type="scientific">Butyrivibrio proteoclasticus</name>
    <dbReference type="NCBI Taxonomy" id="43305"/>
    <lineage>
        <taxon>Bacteria</taxon>
        <taxon>Bacillati</taxon>
        <taxon>Bacillota</taxon>
        <taxon>Clostridia</taxon>
        <taxon>Lachnospirales</taxon>
        <taxon>Lachnospiraceae</taxon>
        <taxon>Butyrivibrio</taxon>
    </lineage>
</organism>
<evidence type="ECO:0008006" key="4">
    <source>
        <dbReference type="Google" id="ProtNLM"/>
    </source>
</evidence>
<name>A0A1I5TBP5_9FIRM</name>
<feature type="transmembrane region" description="Helical" evidence="1">
    <location>
        <begin position="327"/>
        <end position="345"/>
    </location>
</feature>
<feature type="transmembrane region" description="Helical" evidence="1">
    <location>
        <begin position="442"/>
        <end position="461"/>
    </location>
</feature>
<protein>
    <recommendedName>
        <fullName evidence="4">Dolichyl-phosphate-mannose-protein mannosyltransferase</fullName>
    </recommendedName>
</protein>
<dbReference type="EMBL" id="FOXO01000008">
    <property type="protein sequence ID" value="SFP80077.1"/>
    <property type="molecule type" value="Genomic_DNA"/>
</dbReference>
<feature type="transmembrane region" description="Helical" evidence="1">
    <location>
        <begin position="468"/>
        <end position="486"/>
    </location>
</feature>
<evidence type="ECO:0000313" key="3">
    <source>
        <dbReference type="Proteomes" id="UP000182624"/>
    </source>
</evidence>
<feature type="transmembrane region" description="Helical" evidence="1">
    <location>
        <begin position="135"/>
        <end position="160"/>
    </location>
</feature>
<reference evidence="3" key="1">
    <citation type="submission" date="2016-10" db="EMBL/GenBank/DDBJ databases">
        <authorList>
            <person name="Varghese N."/>
            <person name="Submissions S."/>
        </authorList>
    </citation>
    <scope>NUCLEOTIDE SEQUENCE [LARGE SCALE GENOMIC DNA]</scope>
    <source>
        <strain evidence="3">P18</strain>
    </source>
</reference>
<gene>
    <name evidence="2" type="ORF">SAMN04487928_108102</name>
</gene>
<feature type="transmembrane region" description="Helical" evidence="1">
    <location>
        <begin position="189"/>
        <end position="205"/>
    </location>
</feature>
<dbReference type="OrthoDB" id="1997548at2"/>